<dbReference type="EMBL" id="LAZR01006625">
    <property type="protein sequence ID" value="KKM90801.1"/>
    <property type="molecule type" value="Genomic_DNA"/>
</dbReference>
<dbReference type="AlphaFoldDB" id="A0A0F9LUN9"/>
<proteinExistence type="predicted"/>
<name>A0A0F9LUN9_9ZZZZ</name>
<reference evidence="1" key="1">
    <citation type="journal article" date="2015" name="Nature">
        <title>Complex archaea that bridge the gap between prokaryotes and eukaryotes.</title>
        <authorList>
            <person name="Spang A."/>
            <person name="Saw J.H."/>
            <person name="Jorgensen S.L."/>
            <person name="Zaremba-Niedzwiedzka K."/>
            <person name="Martijn J."/>
            <person name="Lind A.E."/>
            <person name="van Eijk R."/>
            <person name="Schleper C."/>
            <person name="Guy L."/>
            <person name="Ettema T.J."/>
        </authorList>
    </citation>
    <scope>NUCLEOTIDE SEQUENCE</scope>
</reference>
<protein>
    <submittedName>
        <fullName evidence="1">Uncharacterized protein</fullName>
    </submittedName>
</protein>
<organism evidence="1">
    <name type="scientific">marine sediment metagenome</name>
    <dbReference type="NCBI Taxonomy" id="412755"/>
    <lineage>
        <taxon>unclassified sequences</taxon>
        <taxon>metagenomes</taxon>
        <taxon>ecological metagenomes</taxon>
    </lineage>
</organism>
<evidence type="ECO:0000313" key="1">
    <source>
        <dbReference type="EMBL" id="KKM90801.1"/>
    </source>
</evidence>
<gene>
    <name evidence="1" type="ORF">LCGC14_1235040</name>
</gene>
<feature type="non-terminal residue" evidence="1">
    <location>
        <position position="159"/>
    </location>
</feature>
<sequence length="159" mass="18039">MARSVSGTFLAAQQSATNTPYCKLVFTSKDGGTTVDLSTDGTYGNRILLNITVNVFMKASALSQTNDKDSLLVMSNLDDLILNTLYPSTLAKKRAKSQFKRQREKREYLEYVDEIRPGLCSKIDDVERWLDSVPEIHEDRSNEWVGSHKHECREVLIHL</sequence>
<accession>A0A0F9LUN9</accession>
<comment type="caution">
    <text evidence="1">The sequence shown here is derived from an EMBL/GenBank/DDBJ whole genome shotgun (WGS) entry which is preliminary data.</text>
</comment>